<reference evidence="3 4" key="1">
    <citation type="journal article" date="2015" name="BMC Genomics">
        <title>Analysis of whole genome sequencing for the Escherichia coli O157:H7 typing phages.</title>
        <authorList>
            <person name="Cowley L.A."/>
            <person name="Beckett S.J."/>
            <person name="Chase-Topping M."/>
            <person name="Perry N."/>
            <person name="Dallman T.J."/>
            <person name="Gally D.L."/>
            <person name="Jenkins C."/>
        </authorList>
    </citation>
    <scope>NUCLEOTIDE SEQUENCE [LARGE SCALE GENOMIC DNA]</scope>
</reference>
<organism evidence="3 4">
    <name type="scientific">Escherichia coli O157 typing phage 10</name>
    <dbReference type="NCBI Taxonomy" id="1508672"/>
    <lineage>
        <taxon>Viruses</taxon>
        <taxon>Duplodnaviria</taxon>
        <taxon>Heunggongvirae</taxon>
        <taxon>Uroviricota</taxon>
        <taxon>Caudoviricetes</taxon>
        <taxon>Uetakevirus</taxon>
        <taxon>Uetakevirus phiV10</taxon>
    </lineage>
</organism>
<evidence type="ECO:0000256" key="1">
    <source>
        <dbReference type="SAM" id="Coils"/>
    </source>
</evidence>
<evidence type="ECO:0000256" key="2">
    <source>
        <dbReference type="SAM" id="Phobius"/>
    </source>
</evidence>
<keyword evidence="2" id="KW-0812">Transmembrane</keyword>
<dbReference type="Pfam" id="PF10721">
    <property type="entry name" value="DUF2514"/>
    <property type="match status" value="1"/>
</dbReference>
<protein>
    <recommendedName>
        <fullName evidence="5">DUF2514 domain-containing protein</fullName>
    </recommendedName>
</protein>
<feature type="transmembrane region" description="Helical" evidence="2">
    <location>
        <begin position="12"/>
        <end position="32"/>
    </location>
</feature>
<gene>
    <name evidence="3" type="ORF">ECTP10_01624</name>
</gene>
<dbReference type="EMBL" id="KP869108">
    <property type="protein sequence ID" value="AKE46453.1"/>
    <property type="molecule type" value="Genomic_DNA"/>
</dbReference>
<accession>A0A0F6TK39</accession>
<sequence>MIWAFAKAYWKQLIIVVMLAVLVISGIVAWNVHGSRQYDAGYVQAKEERKAEDEKVRQHYEQEKAINEREAQQRIDQARNDALDAAARAGRLQKQLVAIREQLRQYNAIVGAGTSAADTGVLLADVLSKSLERNRQLAEYADRAAEAGRVCEKQYDTLTR</sequence>
<evidence type="ECO:0000313" key="4">
    <source>
        <dbReference type="Proteomes" id="UP000033806"/>
    </source>
</evidence>
<keyword evidence="1" id="KW-0175">Coiled coil</keyword>
<evidence type="ECO:0008006" key="5">
    <source>
        <dbReference type="Google" id="ProtNLM"/>
    </source>
</evidence>
<evidence type="ECO:0000313" key="3">
    <source>
        <dbReference type="EMBL" id="AKE46453.1"/>
    </source>
</evidence>
<dbReference type="Proteomes" id="UP000033806">
    <property type="component" value="Segment"/>
</dbReference>
<keyword evidence="2" id="KW-1133">Transmembrane helix</keyword>
<proteinExistence type="predicted"/>
<keyword evidence="2" id="KW-0472">Membrane</keyword>
<name>A0A0F6TK39_9CAUD</name>
<dbReference type="InterPro" id="IPR019659">
    <property type="entry name" value="DUF2514"/>
</dbReference>
<feature type="coiled-coil region" evidence="1">
    <location>
        <begin position="42"/>
        <end position="109"/>
    </location>
</feature>